<accession>A0A1H9HN16</accession>
<feature type="transmembrane region" description="Helical" evidence="1">
    <location>
        <begin position="129"/>
        <end position="149"/>
    </location>
</feature>
<dbReference type="STRING" id="1036181.SAMN05421756_104328"/>
<reference evidence="3" key="1">
    <citation type="submission" date="2016-10" db="EMBL/GenBank/DDBJ databases">
        <authorList>
            <person name="Varghese N."/>
            <person name="Submissions S."/>
        </authorList>
    </citation>
    <scope>NUCLEOTIDE SEQUENCE [LARGE SCALE GENOMIC DNA]</scope>
    <source>
        <strain evidence="3">CGMCC 4.6856</strain>
    </source>
</reference>
<organism evidence="2 3">
    <name type="scientific">Microlunatus flavus</name>
    <dbReference type="NCBI Taxonomy" id="1036181"/>
    <lineage>
        <taxon>Bacteria</taxon>
        <taxon>Bacillati</taxon>
        <taxon>Actinomycetota</taxon>
        <taxon>Actinomycetes</taxon>
        <taxon>Propionibacteriales</taxon>
        <taxon>Propionibacteriaceae</taxon>
        <taxon>Microlunatus</taxon>
    </lineage>
</organism>
<evidence type="ECO:0000313" key="2">
    <source>
        <dbReference type="EMBL" id="SEQ63731.1"/>
    </source>
</evidence>
<name>A0A1H9HN16_9ACTN</name>
<keyword evidence="1" id="KW-0472">Membrane</keyword>
<protein>
    <submittedName>
        <fullName evidence="2">Uncharacterized protein</fullName>
    </submittedName>
</protein>
<feature type="transmembrane region" description="Helical" evidence="1">
    <location>
        <begin position="58"/>
        <end position="77"/>
    </location>
</feature>
<dbReference type="EMBL" id="FOFA01000004">
    <property type="protein sequence ID" value="SEQ63731.1"/>
    <property type="molecule type" value="Genomic_DNA"/>
</dbReference>
<keyword evidence="1" id="KW-0812">Transmembrane</keyword>
<evidence type="ECO:0000313" key="3">
    <source>
        <dbReference type="Proteomes" id="UP000198504"/>
    </source>
</evidence>
<dbReference type="OrthoDB" id="3429068at2"/>
<keyword evidence="1" id="KW-1133">Transmembrane helix</keyword>
<sequence length="157" mass="15617">MRAALLAAHVLAAIVLVGPVTVTASVFPRYVRAAAASGPSATAALASASAMHRVSRTYAVAALAVPVLGVATAGALGVLTQGWVLVAMALTAVAGLVLALAVVPQQRRVLLDVAGPAGAADVPRRLARLAAVTGVFNLVWAVVVVLMILRPGSTTGV</sequence>
<keyword evidence="3" id="KW-1185">Reference proteome</keyword>
<evidence type="ECO:0000256" key="1">
    <source>
        <dbReference type="SAM" id="Phobius"/>
    </source>
</evidence>
<gene>
    <name evidence="2" type="ORF">SAMN05421756_104328</name>
</gene>
<dbReference type="Proteomes" id="UP000198504">
    <property type="component" value="Unassembled WGS sequence"/>
</dbReference>
<dbReference type="RefSeq" id="WP_091180560.1">
    <property type="nucleotide sequence ID" value="NZ_FOFA01000004.1"/>
</dbReference>
<proteinExistence type="predicted"/>
<feature type="transmembrane region" description="Helical" evidence="1">
    <location>
        <begin position="83"/>
        <end position="103"/>
    </location>
</feature>
<dbReference type="AlphaFoldDB" id="A0A1H9HN16"/>